<organism evidence="2 3">
    <name type="scientific">Purpureocillium lilacinum</name>
    <name type="common">Paecilomyces lilacinus</name>
    <dbReference type="NCBI Taxonomy" id="33203"/>
    <lineage>
        <taxon>Eukaryota</taxon>
        <taxon>Fungi</taxon>
        <taxon>Dikarya</taxon>
        <taxon>Ascomycota</taxon>
        <taxon>Pezizomycotina</taxon>
        <taxon>Sordariomycetes</taxon>
        <taxon>Hypocreomycetidae</taxon>
        <taxon>Hypocreales</taxon>
        <taxon>Ophiocordycipitaceae</taxon>
        <taxon>Purpureocillium</taxon>
    </lineage>
</organism>
<feature type="compositionally biased region" description="Basic and acidic residues" evidence="1">
    <location>
        <begin position="1"/>
        <end position="13"/>
    </location>
</feature>
<dbReference type="EMBL" id="LCWV01000039">
    <property type="protein sequence ID" value="PWI65052.1"/>
    <property type="molecule type" value="Genomic_DNA"/>
</dbReference>
<comment type="caution">
    <text evidence="2">The sequence shown here is derived from an EMBL/GenBank/DDBJ whole genome shotgun (WGS) entry which is preliminary data.</text>
</comment>
<accession>A0A2U3DS38</accession>
<evidence type="ECO:0000313" key="3">
    <source>
        <dbReference type="Proteomes" id="UP000245956"/>
    </source>
</evidence>
<evidence type="ECO:0000256" key="1">
    <source>
        <dbReference type="SAM" id="MobiDB-lite"/>
    </source>
</evidence>
<sequence>MATRGEAKLRAAELDGEPSDSSESDTEGTDSSSDSSLKRFIASDDEEYKPDSSTAGGSGITQWLDIIDDVVFALDGLRSQIEHASKECGCGQNVLRPYPAKQVEECFLKGRSNAPSPDPAKSQADLNLKGESGSDARFLRSRLKKLGL</sequence>
<reference evidence="2 3" key="1">
    <citation type="journal article" date="2016" name="Front. Microbiol.">
        <title>Genome and transcriptome sequences reveal the specific parasitism of the nematophagous Purpureocillium lilacinum 36-1.</title>
        <authorList>
            <person name="Xie J."/>
            <person name="Li S."/>
            <person name="Mo C."/>
            <person name="Xiao X."/>
            <person name="Peng D."/>
            <person name="Wang G."/>
            <person name="Xiao Y."/>
        </authorList>
    </citation>
    <scope>NUCLEOTIDE SEQUENCE [LARGE SCALE GENOMIC DNA]</scope>
    <source>
        <strain evidence="2 3">36-1</strain>
    </source>
</reference>
<name>A0A2U3DS38_PURLI</name>
<dbReference type="AlphaFoldDB" id="A0A2U3DS38"/>
<proteinExistence type="predicted"/>
<feature type="compositionally biased region" description="Acidic residues" evidence="1">
    <location>
        <begin position="14"/>
        <end position="28"/>
    </location>
</feature>
<feature type="region of interest" description="Disordered" evidence="1">
    <location>
        <begin position="110"/>
        <end position="129"/>
    </location>
</feature>
<evidence type="ECO:0000313" key="2">
    <source>
        <dbReference type="EMBL" id="PWI65052.1"/>
    </source>
</evidence>
<dbReference type="Proteomes" id="UP000245956">
    <property type="component" value="Unassembled WGS sequence"/>
</dbReference>
<protein>
    <submittedName>
        <fullName evidence="2">Uncharacterized protein</fullName>
    </submittedName>
</protein>
<feature type="region of interest" description="Disordered" evidence="1">
    <location>
        <begin position="1"/>
        <end position="59"/>
    </location>
</feature>
<gene>
    <name evidence="2" type="ORF">PCL_07464</name>
</gene>